<sequence>MHEPGFRPTHVAPGDGLPAWPDPGRGRERPSAWLDPLLPVQETERAGDWSRIVCSNGWEAWVDGRLLVALPQPAPVAGRPAAWSEDPCPLLERVERAVGRYRWAVGELAAGRVDAETFRRSMRDLRVGIVIDADAVWLFDADHDRWCYSDGTHLTTLAATEEPSAASRAAAQSAAPGETASQQPTRLDGR</sequence>
<accession>A0ABT1PQS0</accession>
<dbReference type="Proteomes" id="UP001057702">
    <property type="component" value="Unassembled WGS sequence"/>
</dbReference>
<organism evidence="2 3">
    <name type="scientific">Streptomyces humicola</name>
    <dbReference type="NCBI Taxonomy" id="2953240"/>
    <lineage>
        <taxon>Bacteria</taxon>
        <taxon>Bacillati</taxon>
        <taxon>Actinomycetota</taxon>
        <taxon>Actinomycetes</taxon>
        <taxon>Kitasatosporales</taxon>
        <taxon>Streptomycetaceae</taxon>
        <taxon>Streptomyces</taxon>
    </lineage>
</organism>
<keyword evidence="3" id="KW-1185">Reference proteome</keyword>
<gene>
    <name evidence="2" type="ORF">NGB36_05305</name>
</gene>
<feature type="region of interest" description="Disordered" evidence="1">
    <location>
        <begin position="162"/>
        <end position="190"/>
    </location>
</feature>
<evidence type="ECO:0000313" key="3">
    <source>
        <dbReference type="Proteomes" id="UP001057702"/>
    </source>
</evidence>
<proteinExistence type="predicted"/>
<dbReference type="RefSeq" id="WP_255918887.1">
    <property type="nucleotide sequence ID" value="NZ_JANFNG010000002.1"/>
</dbReference>
<evidence type="ECO:0000256" key="1">
    <source>
        <dbReference type="SAM" id="MobiDB-lite"/>
    </source>
</evidence>
<protein>
    <submittedName>
        <fullName evidence="2">Uncharacterized protein</fullName>
    </submittedName>
</protein>
<feature type="region of interest" description="Disordered" evidence="1">
    <location>
        <begin position="1"/>
        <end position="28"/>
    </location>
</feature>
<feature type="compositionally biased region" description="Low complexity" evidence="1">
    <location>
        <begin position="162"/>
        <end position="176"/>
    </location>
</feature>
<name>A0ABT1PQS0_9ACTN</name>
<evidence type="ECO:0000313" key="2">
    <source>
        <dbReference type="EMBL" id="MCQ4080023.1"/>
    </source>
</evidence>
<dbReference type="EMBL" id="JANFNG010000002">
    <property type="protein sequence ID" value="MCQ4080023.1"/>
    <property type="molecule type" value="Genomic_DNA"/>
</dbReference>
<reference evidence="2" key="1">
    <citation type="submission" date="2022-06" db="EMBL/GenBank/DDBJ databases">
        <title>Draft genome sequence of Streptomyces sp. RB6PN25 isolated from peat swamp forest in Thailand.</title>
        <authorList>
            <person name="Duangmal K."/>
            <person name="Klaysubun C."/>
        </authorList>
    </citation>
    <scope>NUCLEOTIDE SEQUENCE</scope>
    <source>
        <strain evidence="2">RB6PN25</strain>
    </source>
</reference>
<comment type="caution">
    <text evidence="2">The sequence shown here is derived from an EMBL/GenBank/DDBJ whole genome shotgun (WGS) entry which is preliminary data.</text>
</comment>
<feature type="compositionally biased region" description="Polar residues" evidence="1">
    <location>
        <begin position="179"/>
        <end position="190"/>
    </location>
</feature>